<protein>
    <recommendedName>
        <fullName evidence="4">Pathogenicity locus</fullName>
    </recommendedName>
</protein>
<dbReference type="InterPro" id="IPR021725">
    <property type="entry name" value="Cdd1"/>
</dbReference>
<name>F4L7A9_HALH1</name>
<sequence>MKNKTNSKLPLTDVEKANLKKNKVKITDILNYASDELEVLLNSTSERAKEIHALAAFQTVPSIGIKFAEDLVFLGYYSFDELKNKDGANLTDEYEQKKGYWIDPCVEDQFRLVVNFAKTNDTNKTWWNFTEERKKFRIENGYPTSRPEKAWYETIEHKRKDKQDSHDQYGIESKPHQEPLE</sequence>
<reference key="2">
    <citation type="submission" date="2011-04" db="EMBL/GenBank/DDBJ databases">
        <title>Complete sequence of chromosome of Haliscomenobacter hydrossis DSM 1100.</title>
        <authorList>
            <consortium name="US DOE Joint Genome Institute (JGI-PGF)"/>
            <person name="Lucas S."/>
            <person name="Han J."/>
            <person name="Lapidus A."/>
            <person name="Bruce D."/>
            <person name="Goodwin L."/>
            <person name="Pitluck S."/>
            <person name="Peters L."/>
            <person name="Kyrpides N."/>
            <person name="Mavromatis K."/>
            <person name="Ivanova N."/>
            <person name="Ovchinnikova G."/>
            <person name="Pagani I."/>
            <person name="Daligault H."/>
            <person name="Detter J.C."/>
            <person name="Han C."/>
            <person name="Land M."/>
            <person name="Hauser L."/>
            <person name="Markowitz V."/>
            <person name="Cheng J.-F."/>
            <person name="Hugenholtz P."/>
            <person name="Woyke T."/>
            <person name="Wu D."/>
            <person name="Verbarg S."/>
            <person name="Frueling A."/>
            <person name="Brambilla E."/>
            <person name="Klenk H.-P."/>
            <person name="Eisen J.A."/>
        </authorList>
    </citation>
    <scope>NUCLEOTIDE SEQUENCE</scope>
    <source>
        <strain>DSM 1100</strain>
    </source>
</reference>
<evidence type="ECO:0000313" key="2">
    <source>
        <dbReference type="EMBL" id="AEE53136.1"/>
    </source>
</evidence>
<dbReference type="Proteomes" id="UP000008461">
    <property type="component" value="Chromosome"/>
</dbReference>
<evidence type="ECO:0008006" key="4">
    <source>
        <dbReference type="Google" id="ProtNLM"/>
    </source>
</evidence>
<dbReference type="AlphaFoldDB" id="F4L7A9"/>
<evidence type="ECO:0000313" key="3">
    <source>
        <dbReference type="Proteomes" id="UP000008461"/>
    </source>
</evidence>
<feature type="region of interest" description="Disordered" evidence="1">
    <location>
        <begin position="156"/>
        <end position="181"/>
    </location>
</feature>
<accession>F4L7A9</accession>
<organism evidence="2 3">
    <name type="scientific">Haliscomenobacter hydrossis (strain ATCC 27775 / DSM 1100 / LMG 10767 / O)</name>
    <dbReference type="NCBI Taxonomy" id="760192"/>
    <lineage>
        <taxon>Bacteria</taxon>
        <taxon>Pseudomonadati</taxon>
        <taxon>Bacteroidota</taxon>
        <taxon>Saprospiria</taxon>
        <taxon>Saprospirales</taxon>
        <taxon>Haliscomenobacteraceae</taxon>
        <taxon>Haliscomenobacter</taxon>
    </lineage>
</organism>
<proteinExistence type="predicted"/>
<dbReference type="Pfam" id="PF11731">
    <property type="entry name" value="Cdd1"/>
    <property type="match status" value="1"/>
</dbReference>
<reference evidence="2 3" key="1">
    <citation type="journal article" date="2011" name="Stand. Genomic Sci.">
        <title>Complete genome sequence of Haliscomenobacter hydrossis type strain (O).</title>
        <authorList>
            <consortium name="US DOE Joint Genome Institute (JGI-PGF)"/>
            <person name="Daligault H."/>
            <person name="Lapidus A."/>
            <person name="Zeytun A."/>
            <person name="Nolan M."/>
            <person name="Lucas S."/>
            <person name="Del Rio T.G."/>
            <person name="Tice H."/>
            <person name="Cheng J.F."/>
            <person name="Tapia R."/>
            <person name="Han C."/>
            <person name="Goodwin L."/>
            <person name="Pitluck S."/>
            <person name="Liolios K."/>
            <person name="Pagani I."/>
            <person name="Ivanova N."/>
            <person name="Huntemann M."/>
            <person name="Mavromatis K."/>
            <person name="Mikhailova N."/>
            <person name="Pati A."/>
            <person name="Chen A."/>
            <person name="Palaniappan K."/>
            <person name="Land M."/>
            <person name="Hauser L."/>
            <person name="Brambilla E.M."/>
            <person name="Rohde M."/>
            <person name="Verbarg S."/>
            <person name="Goker M."/>
            <person name="Bristow J."/>
            <person name="Eisen J.A."/>
            <person name="Markowitz V."/>
            <person name="Hugenholtz P."/>
            <person name="Kyrpides N.C."/>
            <person name="Klenk H.P."/>
            <person name="Woyke T."/>
        </authorList>
    </citation>
    <scope>NUCLEOTIDE SEQUENCE [LARGE SCALE GENOMIC DNA]</scope>
    <source>
        <strain evidence="3">ATCC 27775 / DSM 1100 / LMG 10767 / O</strain>
    </source>
</reference>
<dbReference type="OrthoDB" id="666031at2"/>
<gene>
    <name evidence="2" type="ordered locus">Halhy_5311</name>
</gene>
<keyword evidence="3" id="KW-1185">Reference proteome</keyword>
<evidence type="ECO:0000256" key="1">
    <source>
        <dbReference type="SAM" id="MobiDB-lite"/>
    </source>
</evidence>
<dbReference type="HOGENOM" id="CLU_1736878_0_0_10"/>
<dbReference type="EMBL" id="CP002691">
    <property type="protein sequence ID" value="AEE53136.1"/>
    <property type="molecule type" value="Genomic_DNA"/>
</dbReference>
<dbReference type="KEGG" id="hhy:Halhy_5311"/>
<dbReference type="RefSeq" id="WP_013767671.1">
    <property type="nucleotide sequence ID" value="NC_015510.1"/>
</dbReference>
<dbReference type="eggNOG" id="ENOG5032HA0">
    <property type="taxonomic scope" value="Bacteria"/>
</dbReference>
<dbReference type="STRING" id="760192.Halhy_5311"/>